<evidence type="ECO:0000313" key="1">
    <source>
        <dbReference type="EMBL" id="MBT1542008.1"/>
    </source>
</evidence>
<gene>
    <name evidence="1" type="ORF">KK103_09560</name>
</gene>
<dbReference type="RefSeq" id="WP_214563089.1">
    <property type="nucleotide sequence ID" value="NZ_JAHEWX010000010.1"/>
</dbReference>
<protein>
    <recommendedName>
        <fullName evidence="3">CHAP domain-containing protein</fullName>
    </recommendedName>
</protein>
<evidence type="ECO:0000313" key="2">
    <source>
        <dbReference type="Proteomes" id="UP000709437"/>
    </source>
</evidence>
<name>A0A9Q2W4Y4_9MICO</name>
<evidence type="ECO:0008006" key="3">
    <source>
        <dbReference type="Google" id="ProtNLM"/>
    </source>
</evidence>
<sequence>MTLTRPAVATAAAYALSLAGLTRDALPVPWTASPDMDDCAAFCSHVLWGGKPGPIIWVDGFKSAGDGTYAPGDGDLQPWDVLLFDWEGNGVGNHVEFMVADLGNGYVRTFGANGSDTKAAAYRLRPRSYILGRFRPRWGVTATPQAHLSKPPITAPRRHRVYTFVPLVQKSSDKPKAIYVCSTITGKTAPIQSNYHKELLERWRDNDGGDKMLAAEAAIVRGYLKRIG</sequence>
<accession>A0A9Q2W4Y4</accession>
<comment type="caution">
    <text evidence="1">The sequence shown here is derived from an EMBL/GenBank/DDBJ whole genome shotgun (WGS) entry which is preliminary data.</text>
</comment>
<reference evidence="1" key="1">
    <citation type="submission" date="2021-05" db="EMBL/GenBank/DDBJ databases">
        <title>Whole genome sequence of Curtobacterium flaccumfaciens pv. flaccumfaciens strain CFBP 3417.</title>
        <authorList>
            <person name="Osdaghi E."/>
            <person name="Taghouti G."/>
            <person name="Portier P."/>
            <person name="Fazliarab A."/>
            <person name="Taghavi S.M."/>
            <person name="Briand M."/>
            <person name="Le-Saux M."/>
            <person name="Jacques M.-A."/>
        </authorList>
    </citation>
    <scope>NUCLEOTIDE SEQUENCE</scope>
    <source>
        <strain evidence="1">CFBP 3417</strain>
    </source>
</reference>
<dbReference type="Proteomes" id="UP000709437">
    <property type="component" value="Unassembled WGS sequence"/>
</dbReference>
<dbReference type="AlphaFoldDB" id="A0A9Q2W4Y4"/>
<organism evidence="1 2">
    <name type="scientific">Curtobacterium flaccumfaciens pv. flaccumfaciens</name>
    <dbReference type="NCBI Taxonomy" id="138532"/>
    <lineage>
        <taxon>Bacteria</taxon>
        <taxon>Bacillati</taxon>
        <taxon>Actinomycetota</taxon>
        <taxon>Actinomycetes</taxon>
        <taxon>Micrococcales</taxon>
        <taxon>Microbacteriaceae</taxon>
        <taxon>Curtobacterium</taxon>
    </lineage>
</organism>
<proteinExistence type="predicted"/>
<dbReference type="EMBL" id="JAHEWX010000010">
    <property type="protein sequence ID" value="MBT1542008.1"/>
    <property type="molecule type" value="Genomic_DNA"/>
</dbReference>